<dbReference type="Proteomes" id="UP001054837">
    <property type="component" value="Unassembled WGS sequence"/>
</dbReference>
<dbReference type="AlphaFoldDB" id="A0AAV4P1J4"/>
<evidence type="ECO:0000313" key="1">
    <source>
        <dbReference type="EMBL" id="GIX91067.1"/>
    </source>
</evidence>
<comment type="caution">
    <text evidence="1">The sequence shown here is derived from an EMBL/GenBank/DDBJ whole genome shotgun (WGS) entry which is preliminary data.</text>
</comment>
<protein>
    <submittedName>
        <fullName evidence="1">Uncharacterized protein</fullName>
    </submittedName>
</protein>
<evidence type="ECO:0000313" key="2">
    <source>
        <dbReference type="Proteomes" id="UP001054837"/>
    </source>
</evidence>
<keyword evidence="2" id="KW-1185">Reference proteome</keyword>
<name>A0AAV4P1J4_9ARAC</name>
<proteinExistence type="predicted"/>
<accession>A0AAV4P1J4</accession>
<dbReference type="EMBL" id="BPLQ01002288">
    <property type="protein sequence ID" value="GIX91067.1"/>
    <property type="molecule type" value="Genomic_DNA"/>
</dbReference>
<reference evidence="1 2" key="1">
    <citation type="submission" date="2021-06" db="EMBL/GenBank/DDBJ databases">
        <title>Caerostris darwini draft genome.</title>
        <authorList>
            <person name="Kono N."/>
            <person name="Arakawa K."/>
        </authorList>
    </citation>
    <scope>NUCLEOTIDE SEQUENCE [LARGE SCALE GENOMIC DNA]</scope>
</reference>
<sequence>MIRLEYIEDYYFILKIQGVQKRPHFYPDRVTVRLPAIPPVKGLFKSNAVTMHFPNDPHKRYIHPQQKK</sequence>
<organism evidence="1 2">
    <name type="scientific">Caerostris darwini</name>
    <dbReference type="NCBI Taxonomy" id="1538125"/>
    <lineage>
        <taxon>Eukaryota</taxon>
        <taxon>Metazoa</taxon>
        <taxon>Ecdysozoa</taxon>
        <taxon>Arthropoda</taxon>
        <taxon>Chelicerata</taxon>
        <taxon>Arachnida</taxon>
        <taxon>Araneae</taxon>
        <taxon>Araneomorphae</taxon>
        <taxon>Entelegynae</taxon>
        <taxon>Araneoidea</taxon>
        <taxon>Araneidae</taxon>
        <taxon>Caerostris</taxon>
    </lineage>
</organism>
<gene>
    <name evidence="1" type="ORF">CDAR_187191</name>
</gene>